<dbReference type="PANTHER" id="PTHR23389:SF9">
    <property type="entry name" value="DNA LIGASE"/>
    <property type="match status" value="1"/>
</dbReference>
<dbReference type="Gene3D" id="2.40.50.140">
    <property type="entry name" value="Nucleic acid-binding proteins"/>
    <property type="match status" value="1"/>
</dbReference>
<evidence type="ECO:0000256" key="8">
    <source>
        <dbReference type="ARBA" id="ARBA00022763"/>
    </source>
</evidence>
<dbReference type="SMART" id="SM00532">
    <property type="entry name" value="LIGANc"/>
    <property type="match status" value="1"/>
</dbReference>
<dbReference type="Gene3D" id="3.30.470.30">
    <property type="entry name" value="DNA ligase/mRNA capping enzyme"/>
    <property type="match status" value="1"/>
</dbReference>
<comment type="caution">
    <text evidence="15">Lacks conserved residue(s) required for the propagation of feature annotation.</text>
</comment>
<dbReference type="FunFam" id="3.30.470.30:FF:000001">
    <property type="entry name" value="DNA ligase"/>
    <property type="match status" value="1"/>
</dbReference>
<dbReference type="EMBL" id="AVCJ01000001">
    <property type="protein sequence ID" value="KFL38117.1"/>
    <property type="molecule type" value="Genomic_DNA"/>
</dbReference>
<feature type="binding site" evidence="15">
    <location>
        <position position="288"/>
    </location>
    <ligand>
        <name>NAD(+)</name>
        <dbReference type="ChEBI" id="CHEBI:57540"/>
    </ligand>
</feature>
<evidence type="ECO:0000256" key="15">
    <source>
        <dbReference type="HAMAP-Rule" id="MF_01588"/>
    </source>
</evidence>
<dbReference type="InterPro" id="IPR001679">
    <property type="entry name" value="DNA_ligase"/>
</dbReference>
<keyword evidence="8 15" id="KW-0227">DNA damage</keyword>
<gene>
    <name evidence="15" type="primary">ligA</name>
    <name evidence="18" type="ORF">N788_02760</name>
</gene>
<dbReference type="InterPro" id="IPR010994">
    <property type="entry name" value="RuvA_2-like"/>
</dbReference>
<dbReference type="SUPFAM" id="SSF52113">
    <property type="entry name" value="BRCT domain"/>
    <property type="match status" value="1"/>
</dbReference>
<reference evidence="18 19" key="2">
    <citation type="journal article" date="2015" name="Stand. Genomic Sci.">
        <title>High quality draft genomic sequence of Arenimonas donghaensis DSM 18148(T).</title>
        <authorList>
            <person name="Chen F."/>
            <person name="Wang H."/>
            <person name="Cao Y."/>
            <person name="Li X."/>
            <person name="Wang G."/>
        </authorList>
    </citation>
    <scope>NUCLEOTIDE SEQUENCE [LARGE SCALE GENOMIC DNA]</scope>
    <source>
        <strain evidence="18 19">HO3-R19</strain>
    </source>
</reference>
<dbReference type="NCBIfam" id="TIGR00575">
    <property type="entry name" value="dnlj"/>
    <property type="match status" value="1"/>
</dbReference>
<keyword evidence="19" id="KW-1185">Reference proteome</keyword>
<dbReference type="InterPro" id="IPR041663">
    <property type="entry name" value="DisA/LigA_HHH"/>
</dbReference>
<dbReference type="GO" id="GO:0003677">
    <property type="term" value="F:DNA binding"/>
    <property type="evidence" value="ECO:0007669"/>
    <property type="project" value="InterPro"/>
</dbReference>
<feature type="binding site" evidence="15">
    <location>
        <position position="135"/>
    </location>
    <ligand>
        <name>NAD(+)</name>
        <dbReference type="ChEBI" id="CHEBI:57540"/>
    </ligand>
</feature>
<dbReference type="Gene3D" id="1.10.150.20">
    <property type="entry name" value="5' to 3' exonuclease, C-terminal subdomain"/>
    <property type="match status" value="2"/>
</dbReference>
<dbReference type="GO" id="GO:0006260">
    <property type="term" value="P:DNA replication"/>
    <property type="evidence" value="ECO:0007669"/>
    <property type="project" value="UniProtKB-KW"/>
</dbReference>
<evidence type="ECO:0000313" key="18">
    <source>
        <dbReference type="EMBL" id="KFL38117.1"/>
    </source>
</evidence>
<evidence type="ECO:0000313" key="19">
    <source>
        <dbReference type="Proteomes" id="UP000029085"/>
    </source>
</evidence>
<dbReference type="InterPro" id="IPR013839">
    <property type="entry name" value="DNAligase_adenylation"/>
</dbReference>
<dbReference type="PANTHER" id="PTHR23389">
    <property type="entry name" value="CHROMOSOME TRANSMISSION FIDELITY FACTOR 18"/>
    <property type="match status" value="1"/>
</dbReference>
<evidence type="ECO:0000256" key="16">
    <source>
        <dbReference type="RuleBase" id="RU000618"/>
    </source>
</evidence>
<dbReference type="NCBIfam" id="NF005932">
    <property type="entry name" value="PRK07956.1"/>
    <property type="match status" value="1"/>
</dbReference>
<dbReference type="SUPFAM" id="SSF50249">
    <property type="entry name" value="Nucleic acid-binding proteins"/>
    <property type="match status" value="1"/>
</dbReference>
<keyword evidence="7 15" id="KW-0479">Metal-binding</keyword>
<dbReference type="PROSITE" id="PS50172">
    <property type="entry name" value="BRCT"/>
    <property type="match status" value="1"/>
</dbReference>
<sequence length="707" mass="76345">MSDAAKRIRELRLALEDANHRYHVLDDPAIPDAEYDAMLRELQALEQAHPELGRPDSPTQRVGAGVLPGFETVVHDVPMLSLNNAFSDEEVHDFVARISKELGESEPEFSVEPKLDGLAISLRYEDGCFVRGATRGDGATGEDVTQNLRTVRAIPLRLRGAAPALLEVRGEVYMPRAGFEAYNARMRESGRKVLANPRNGAAGSLRQLDPKLAAARPLSFYAYGLGATGDWPLPPRHSAVLQALKGFGFPVSPEVSIARGADGLLAYYQCIGALRDGLPYDIDGVVYKLDRQDQQKAMGFVSRAPRWAIAHKFPAQEQTTTVEAIEVQVGRTGALTPVARLAPVQVAGVTVTNATLHNADQIARLDVRVGDTVIVRRAGDVIPEVMRVVDERRPVDGKGRPLHAPFQFPAQCPACGSHIEAVRKVLKQTKAGVEYAEGATLTCTGGLFCPAQRKQALVHFASRKAMDIDGLGERYIEALVDFDYVKTVADLYALQLDDFLEMKRRADERDGTVPETVKAGKVATRWAENLVSAIAASKDTTLERLLFALGIRDVGESTARTLARWFGALDPVMAASRESLVEIPDIGPVVAERIAGFFAEPHNRDVIAALRAAGVQWPEAGPQRAAEGPLAGKTVVLTGSLSAMSRDEAGNQLQALGAKVASSVSKKTDFVVAGEAAGSKLEKATALGITVWDEARLLAYLNKPEPL</sequence>
<dbReference type="InterPro" id="IPR013840">
    <property type="entry name" value="DNAligase_N"/>
</dbReference>
<evidence type="ECO:0000259" key="17">
    <source>
        <dbReference type="PROSITE" id="PS50172"/>
    </source>
</evidence>
<evidence type="ECO:0000256" key="13">
    <source>
        <dbReference type="ARBA" id="ARBA00034005"/>
    </source>
</evidence>
<evidence type="ECO:0000256" key="11">
    <source>
        <dbReference type="ARBA" id="ARBA00023027"/>
    </source>
</evidence>
<proteinExistence type="inferred from homology"/>
<dbReference type="InterPro" id="IPR033136">
    <property type="entry name" value="DNA_ligase_CS"/>
</dbReference>
<dbReference type="STRING" id="1121014.N788_02760"/>
<evidence type="ECO:0000256" key="14">
    <source>
        <dbReference type="ARBA" id="ARBA00060881"/>
    </source>
</evidence>
<dbReference type="SMART" id="SM00278">
    <property type="entry name" value="HhH1"/>
    <property type="match status" value="3"/>
</dbReference>
<dbReference type="SUPFAM" id="SSF47781">
    <property type="entry name" value="RuvA domain 2-like"/>
    <property type="match status" value="1"/>
</dbReference>
<dbReference type="GO" id="GO:0046872">
    <property type="term" value="F:metal ion binding"/>
    <property type="evidence" value="ECO:0007669"/>
    <property type="project" value="UniProtKB-KW"/>
</dbReference>
<dbReference type="EC" id="6.5.1.2" evidence="2 15"/>
<evidence type="ECO:0000256" key="7">
    <source>
        <dbReference type="ARBA" id="ARBA00022723"/>
    </source>
</evidence>
<reference evidence="19" key="1">
    <citation type="submission" date="2013-08" db="EMBL/GenBank/DDBJ databases">
        <title>Genome sequencing of Arenimonas donghaensis.</title>
        <authorList>
            <person name="Chen F."/>
            <person name="Wang G."/>
        </authorList>
    </citation>
    <scope>NUCLEOTIDE SEQUENCE [LARGE SCALE GENOMIC DNA]</scope>
    <source>
        <strain evidence="19">HO3-R19</strain>
    </source>
</reference>
<dbReference type="Pfam" id="PF12826">
    <property type="entry name" value="HHH_2"/>
    <property type="match status" value="1"/>
</dbReference>
<dbReference type="InterPro" id="IPR003583">
    <property type="entry name" value="Hlx-hairpin-Hlx_DNA-bd_motif"/>
</dbReference>
<dbReference type="InterPro" id="IPR018239">
    <property type="entry name" value="DNA_ligase_AS"/>
</dbReference>
<evidence type="ECO:0000256" key="1">
    <source>
        <dbReference type="ARBA" id="ARBA00004067"/>
    </source>
</evidence>
<keyword evidence="12 15" id="KW-0234">DNA repair</keyword>
<dbReference type="Proteomes" id="UP000029085">
    <property type="component" value="Unassembled WGS sequence"/>
</dbReference>
<evidence type="ECO:0000256" key="2">
    <source>
        <dbReference type="ARBA" id="ARBA00012722"/>
    </source>
</evidence>
<dbReference type="CDD" id="cd00114">
    <property type="entry name" value="LIGANc"/>
    <property type="match status" value="1"/>
</dbReference>
<evidence type="ECO:0000256" key="9">
    <source>
        <dbReference type="ARBA" id="ARBA00022833"/>
    </source>
</evidence>
<keyword evidence="9 15" id="KW-0862">Zinc</keyword>
<keyword evidence="11 15" id="KW-0520">NAD</keyword>
<dbReference type="PROSITE" id="PS01055">
    <property type="entry name" value="DNA_LIGASE_N1"/>
    <property type="match status" value="1"/>
</dbReference>
<comment type="function">
    <text evidence="1 15">DNA ligase that catalyzes the formation of phosphodiester linkages between 5'-phosphoryl and 3'-hydroxyl groups in double-stranded DNA using NAD as a coenzyme and as the energy source for the reaction. It is essential for DNA replication and repair of damaged DNA.</text>
</comment>
<evidence type="ECO:0000256" key="5">
    <source>
        <dbReference type="ARBA" id="ARBA00022598"/>
    </source>
</evidence>
<evidence type="ECO:0000256" key="6">
    <source>
        <dbReference type="ARBA" id="ARBA00022705"/>
    </source>
</evidence>
<dbReference type="PROSITE" id="PS01056">
    <property type="entry name" value="DNA_LIGASE_N2"/>
    <property type="match status" value="1"/>
</dbReference>
<keyword evidence="15" id="KW-0464">Manganese</keyword>
<dbReference type="Gene3D" id="3.40.50.10190">
    <property type="entry name" value="BRCT domain"/>
    <property type="match status" value="1"/>
</dbReference>
<comment type="caution">
    <text evidence="18">The sequence shown here is derived from an EMBL/GenBank/DDBJ whole genome shotgun (WGS) entry which is preliminary data.</text>
</comment>
<keyword evidence="4" id="KW-0963">Cytoplasm</keyword>
<feature type="binding site" evidence="15">
    <location>
        <position position="412"/>
    </location>
    <ligand>
        <name>Zn(2+)</name>
        <dbReference type="ChEBI" id="CHEBI:29105"/>
    </ligand>
</feature>
<evidence type="ECO:0000256" key="4">
    <source>
        <dbReference type="ARBA" id="ARBA00022490"/>
    </source>
</evidence>
<dbReference type="FunFam" id="2.40.50.140:FF:000012">
    <property type="entry name" value="DNA ligase"/>
    <property type="match status" value="1"/>
</dbReference>
<comment type="catalytic activity">
    <reaction evidence="13 15 16">
        <text>NAD(+) + (deoxyribonucleotide)n-3'-hydroxyl + 5'-phospho-(deoxyribonucleotide)m = (deoxyribonucleotide)n+m + AMP + beta-nicotinamide D-nucleotide.</text>
        <dbReference type="EC" id="6.5.1.2"/>
    </reaction>
</comment>
<dbReference type="Gene3D" id="1.10.287.610">
    <property type="entry name" value="Helix hairpin bin"/>
    <property type="match status" value="1"/>
</dbReference>
<keyword evidence="5 15" id="KW-0436">Ligase</keyword>
<dbReference type="SUPFAM" id="SSF56091">
    <property type="entry name" value="DNA ligase/mRNA capping enzyme, catalytic domain"/>
    <property type="match status" value="1"/>
</dbReference>
<dbReference type="InterPro" id="IPR001357">
    <property type="entry name" value="BRCT_dom"/>
</dbReference>
<dbReference type="GO" id="GO:0003911">
    <property type="term" value="F:DNA ligase (NAD+) activity"/>
    <property type="evidence" value="ECO:0007669"/>
    <property type="project" value="UniProtKB-UniRule"/>
</dbReference>
<evidence type="ECO:0000256" key="3">
    <source>
        <dbReference type="ARBA" id="ARBA00013308"/>
    </source>
</evidence>
<dbReference type="InterPro" id="IPR004150">
    <property type="entry name" value="NAD_DNA_ligase_OB"/>
</dbReference>
<keyword evidence="6 15" id="KW-0235">DNA replication</keyword>
<comment type="cofactor">
    <cofactor evidence="15">
        <name>Mg(2+)</name>
        <dbReference type="ChEBI" id="CHEBI:18420"/>
    </cofactor>
    <cofactor evidence="15">
        <name>Mn(2+)</name>
        <dbReference type="ChEBI" id="CHEBI:29035"/>
    </cofactor>
</comment>
<dbReference type="CDD" id="cd17748">
    <property type="entry name" value="BRCT_DNA_ligase_like"/>
    <property type="match status" value="1"/>
</dbReference>
<dbReference type="PATRIC" id="fig|1121014.3.peg.526"/>
<evidence type="ECO:0000256" key="10">
    <source>
        <dbReference type="ARBA" id="ARBA00022842"/>
    </source>
</evidence>
<dbReference type="FunFam" id="1.10.287.610:FF:000002">
    <property type="entry name" value="DNA ligase"/>
    <property type="match status" value="1"/>
</dbReference>
<dbReference type="RefSeq" id="WP_034220558.1">
    <property type="nucleotide sequence ID" value="NZ_AVCJ01000001.1"/>
</dbReference>
<feature type="binding site" evidence="15">
    <location>
        <position position="415"/>
    </location>
    <ligand>
        <name>Zn(2+)</name>
        <dbReference type="ChEBI" id="CHEBI:29105"/>
    </ligand>
</feature>
<dbReference type="Pfam" id="PF00533">
    <property type="entry name" value="BRCT"/>
    <property type="match status" value="1"/>
</dbReference>
<protein>
    <recommendedName>
        <fullName evidence="3 15">DNA ligase</fullName>
        <ecNumber evidence="2 15">6.5.1.2</ecNumber>
    </recommendedName>
    <alternativeName>
        <fullName evidence="15">Polydeoxyribonucleotide synthase [NAD(+)]</fullName>
    </alternativeName>
</protein>
<dbReference type="Gene3D" id="6.20.10.30">
    <property type="match status" value="1"/>
</dbReference>
<feature type="binding site" evidence="15">
    <location>
        <position position="171"/>
    </location>
    <ligand>
        <name>NAD(+)</name>
        <dbReference type="ChEBI" id="CHEBI:57540"/>
    </ligand>
</feature>
<accession>A0A087MML4</accession>
<feature type="binding site" evidence="15">
    <location>
        <position position="312"/>
    </location>
    <ligand>
        <name>NAD(+)</name>
        <dbReference type="ChEBI" id="CHEBI:57540"/>
    </ligand>
</feature>
<feature type="binding site" evidence="15">
    <location>
        <begin position="32"/>
        <end position="36"/>
    </location>
    <ligand>
        <name>NAD(+)</name>
        <dbReference type="ChEBI" id="CHEBI:57540"/>
    </ligand>
</feature>
<dbReference type="PIRSF" id="PIRSF001604">
    <property type="entry name" value="LigA"/>
    <property type="match status" value="1"/>
</dbReference>
<dbReference type="AlphaFoldDB" id="A0A087MML4"/>
<feature type="binding site" evidence="15">
    <location>
        <position position="112"/>
    </location>
    <ligand>
        <name>NAD(+)</name>
        <dbReference type="ChEBI" id="CHEBI:57540"/>
    </ligand>
</feature>
<feature type="active site" description="N6-AMP-lysine intermediate" evidence="15">
    <location>
        <position position="114"/>
    </location>
</feature>
<organism evidence="18 19">
    <name type="scientific">Arenimonas donghaensis DSM 18148 = HO3-R19</name>
    <dbReference type="NCBI Taxonomy" id="1121014"/>
    <lineage>
        <taxon>Bacteria</taxon>
        <taxon>Pseudomonadati</taxon>
        <taxon>Pseudomonadota</taxon>
        <taxon>Gammaproteobacteria</taxon>
        <taxon>Lysobacterales</taxon>
        <taxon>Lysobacteraceae</taxon>
        <taxon>Arenimonas</taxon>
    </lineage>
</organism>
<comment type="similarity">
    <text evidence="14 15">Belongs to the NAD-dependent DNA ligase family. LigA subfamily.</text>
</comment>
<dbReference type="InterPro" id="IPR012340">
    <property type="entry name" value="NA-bd_OB-fold"/>
</dbReference>
<evidence type="ECO:0000256" key="12">
    <source>
        <dbReference type="ARBA" id="ARBA00023204"/>
    </source>
</evidence>
<dbReference type="HAMAP" id="MF_01588">
    <property type="entry name" value="DNA_ligase_A"/>
    <property type="match status" value="1"/>
</dbReference>
<dbReference type="OrthoDB" id="9759736at2"/>
<feature type="binding site" evidence="15">
    <location>
        <position position="449"/>
    </location>
    <ligand>
        <name>Zn(2+)</name>
        <dbReference type="ChEBI" id="CHEBI:29105"/>
    </ligand>
</feature>
<feature type="domain" description="BRCT" evidence="17">
    <location>
        <begin position="625"/>
        <end position="707"/>
    </location>
</feature>
<dbReference type="InterPro" id="IPR036420">
    <property type="entry name" value="BRCT_dom_sf"/>
</dbReference>
<dbReference type="Pfam" id="PF01653">
    <property type="entry name" value="DNA_ligase_aden"/>
    <property type="match status" value="1"/>
</dbReference>
<feature type="binding site" evidence="15">
    <location>
        <begin position="81"/>
        <end position="82"/>
    </location>
    <ligand>
        <name>NAD(+)</name>
        <dbReference type="ChEBI" id="CHEBI:57540"/>
    </ligand>
</feature>
<dbReference type="GO" id="GO:0005829">
    <property type="term" value="C:cytosol"/>
    <property type="evidence" value="ECO:0007669"/>
    <property type="project" value="TreeGrafter"/>
</dbReference>
<dbReference type="SMART" id="SM00292">
    <property type="entry name" value="BRCT"/>
    <property type="match status" value="1"/>
</dbReference>
<dbReference type="Pfam" id="PF03120">
    <property type="entry name" value="OB_DNA_ligase"/>
    <property type="match status" value="1"/>
</dbReference>
<dbReference type="FunFam" id="1.10.150.20:FF:000006">
    <property type="entry name" value="DNA ligase"/>
    <property type="match status" value="1"/>
</dbReference>
<dbReference type="GO" id="GO:0006281">
    <property type="term" value="P:DNA repair"/>
    <property type="evidence" value="ECO:0007669"/>
    <property type="project" value="UniProtKB-KW"/>
</dbReference>
<keyword evidence="10 15" id="KW-0460">Magnesium</keyword>
<name>A0A087MML4_9GAMM</name>